<dbReference type="Proteomes" id="UP000005945">
    <property type="component" value="Unassembled WGS sequence"/>
</dbReference>
<reference evidence="1 2" key="1">
    <citation type="submission" date="2007-09" db="EMBL/GenBank/DDBJ databases">
        <title>Draft genome sequence of Faecalibacterium prausnitzii M21/2.</title>
        <authorList>
            <person name="Sudarsanam P."/>
            <person name="Ley R."/>
            <person name="Guruge J."/>
            <person name="Turnbaugh P.J."/>
            <person name="Mahowald M."/>
            <person name="Liep D."/>
            <person name="Gordon J."/>
        </authorList>
    </citation>
    <scope>NUCLEOTIDE SEQUENCE [LARGE SCALE GENOMIC DNA]</scope>
    <source>
        <strain evidence="1 2">M21/2</strain>
    </source>
</reference>
<dbReference type="EMBL" id="ABED02000028">
    <property type="protein sequence ID" value="EDP20919.1"/>
    <property type="molecule type" value="Genomic_DNA"/>
</dbReference>
<comment type="caution">
    <text evidence="1">The sequence shown here is derived from an EMBL/GenBank/DDBJ whole genome shotgun (WGS) entry which is preliminary data.</text>
</comment>
<dbReference type="HOGENOM" id="CLU_3365079_0_0_9"/>
<gene>
    <name evidence="1" type="ORF">FAEPRAM212_02245</name>
</gene>
<accession>A8SDK0</accession>
<protein>
    <submittedName>
        <fullName evidence="1">Uncharacterized protein</fullName>
    </submittedName>
</protein>
<proteinExistence type="predicted"/>
<organism evidence="1 2">
    <name type="scientific">Faecalibacterium prausnitzii M21/2</name>
    <dbReference type="NCBI Taxonomy" id="411485"/>
    <lineage>
        <taxon>Bacteria</taxon>
        <taxon>Bacillati</taxon>
        <taxon>Bacillota</taxon>
        <taxon>Clostridia</taxon>
        <taxon>Eubacteriales</taxon>
        <taxon>Oscillospiraceae</taxon>
        <taxon>Faecalibacterium</taxon>
    </lineage>
</organism>
<dbReference type="AlphaFoldDB" id="A8SDK0"/>
<sequence length="35" mass="4096">MFTNVSAFFVQIYKVDKISKIFQKSCHKRSVSNVD</sequence>
<evidence type="ECO:0000313" key="1">
    <source>
        <dbReference type="EMBL" id="EDP20919.1"/>
    </source>
</evidence>
<reference evidence="1 2" key="2">
    <citation type="submission" date="2007-09" db="EMBL/GenBank/DDBJ databases">
        <authorList>
            <person name="Fulton L."/>
            <person name="Clifton S."/>
            <person name="Fulton B."/>
            <person name="Xu J."/>
            <person name="Minx P."/>
            <person name="Pepin K.H."/>
            <person name="Johnson M."/>
            <person name="Thiruvilangam P."/>
            <person name="Bhonagiri V."/>
            <person name="Nash W.E."/>
            <person name="Mardis E.R."/>
            <person name="Wilson R.K."/>
        </authorList>
    </citation>
    <scope>NUCLEOTIDE SEQUENCE [LARGE SCALE GENOMIC DNA]</scope>
    <source>
        <strain evidence="1 2">M21/2</strain>
    </source>
</reference>
<evidence type="ECO:0000313" key="2">
    <source>
        <dbReference type="Proteomes" id="UP000005945"/>
    </source>
</evidence>
<name>A8SDK0_9FIRM</name>